<evidence type="ECO:0000256" key="1">
    <source>
        <dbReference type="ARBA" id="ARBA00008045"/>
    </source>
</evidence>
<dbReference type="Pfam" id="PF01920">
    <property type="entry name" value="Prefoldin_2"/>
    <property type="match status" value="1"/>
</dbReference>
<dbReference type="InterPro" id="IPR002777">
    <property type="entry name" value="PFD_beta-like"/>
</dbReference>
<organism evidence="5 6">
    <name type="scientific">Rhizophlyctis rosea</name>
    <dbReference type="NCBI Taxonomy" id="64517"/>
    <lineage>
        <taxon>Eukaryota</taxon>
        <taxon>Fungi</taxon>
        <taxon>Fungi incertae sedis</taxon>
        <taxon>Chytridiomycota</taxon>
        <taxon>Chytridiomycota incertae sedis</taxon>
        <taxon>Chytridiomycetes</taxon>
        <taxon>Rhizophlyctidales</taxon>
        <taxon>Rhizophlyctidaceae</taxon>
        <taxon>Rhizophlyctis</taxon>
    </lineage>
</organism>
<evidence type="ECO:0000256" key="2">
    <source>
        <dbReference type="ARBA" id="ARBA00023186"/>
    </source>
</evidence>
<feature type="region of interest" description="Disordered" evidence="4">
    <location>
        <begin position="1"/>
        <end position="23"/>
    </location>
</feature>
<keyword evidence="6" id="KW-1185">Reference proteome</keyword>
<dbReference type="GO" id="GO:0051082">
    <property type="term" value="F:unfolded protein binding"/>
    <property type="evidence" value="ECO:0007669"/>
    <property type="project" value="InterPro"/>
</dbReference>
<comment type="similarity">
    <text evidence="1">Belongs to the prefoldin subunit beta family.</text>
</comment>
<proteinExistence type="inferred from homology"/>
<dbReference type="SUPFAM" id="SSF46579">
    <property type="entry name" value="Prefoldin"/>
    <property type="match status" value="1"/>
</dbReference>
<keyword evidence="2" id="KW-0143">Chaperone</keyword>
<dbReference type="CDD" id="cd23163">
    <property type="entry name" value="Prefoldin_2"/>
    <property type="match status" value="1"/>
</dbReference>
<comment type="caution">
    <text evidence="5">The sequence shown here is derived from an EMBL/GenBank/DDBJ whole genome shotgun (WGS) entry which is preliminary data.</text>
</comment>
<dbReference type="EMBL" id="JADGJD010000438">
    <property type="protein sequence ID" value="KAJ3051070.1"/>
    <property type="molecule type" value="Genomic_DNA"/>
</dbReference>
<dbReference type="InterPro" id="IPR027235">
    <property type="entry name" value="PFD2"/>
</dbReference>
<dbReference type="GO" id="GO:0016272">
    <property type="term" value="C:prefoldin complex"/>
    <property type="evidence" value="ECO:0007669"/>
    <property type="project" value="InterPro"/>
</dbReference>
<dbReference type="Proteomes" id="UP001212841">
    <property type="component" value="Unassembled WGS sequence"/>
</dbReference>
<evidence type="ECO:0000313" key="6">
    <source>
        <dbReference type="Proteomes" id="UP001212841"/>
    </source>
</evidence>
<sequence length="128" mass="14627">MTTAFSPGTVKKAPVPQEKRPSDQEIVAQVNNMKQEMNAIAQKVGELEMEKDEHQLVIDTITPLDGDRKCFRLVGGVLVERTVKDVLPPVRQNMEGIQQIIKQLLTNYKKKEEDLQAFQKKWNVQIRA</sequence>
<dbReference type="Gene3D" id="1.10.287.370">
    <property type="match status" value="1"/>
</dbReference>
<evidence type="ECO:0000313" key="5">
    <source>
        <dbReference type="EMBL" id="KAJ3051070.1"/>
    </source>
</evidence>
<dbReference type="GO" id="GO:0006457">
    <property type="term" value="P:protein folding"/>
    <property type="evidence" value="ECO:0007669"/>
    <property type="project" value="InterPro"/>
</dbReference>
<dbReference type="FunFam" id="1.10.287.370:FF:000002">
    <property type="entry name" value="Prefoldin subunit 2"/>
    <property type="match status" value="1"/>
</dbReference>
<keyword evidence="3" id="KW-0175">Coiled coil</keyword>
<dbReference type="PANTHER" id="PTHR13303">
    <property type="entry name" value="PREFOLDIN SUBUNIT 2"/>
    <property type="match status" value="1"/>
</dbReference>
<name>A0AAD5SCH3_9FUNG</name>
<evidence type="ECO:0000256" key="3">
    <source>
        <dbReference type="SAM" id="Coils"/>
    </source>
</evidence>
<accession>A0AAD5SCH3</accession>
<feature type="coiled-coil region" evidence="3">
    <location>
        <begin position="94"/>
        <end position="121"/>
    </location>
</feature>
<reference evidence="5" key="1">
    <citation type="submission" date="2020-05" db="EMBL/GenBank/DDBJ databases">
        <title>Phylogenomic resolution of chytrid fungi.</title>
        <authorList>
            <person name="Stajich J.E."/>
            <person name="Amses K."/>
            <person name="Simmons R."/>
            <person name="Seto K."/>
            <person name="Myers J."/>
            <person name="Bonds A."/>
            <person name="Quandt C.A."/>
            <person name="Barry K."/>
            <person name="Liu P."/>
            <person name="Grigoriev I."/>
            <person name="Longcore J.E."/>
            <person name="James T.Y."/>
        </authorList>
    </citation>
    <scope>NUCLEOTIDE SEQUENCE</scope>
    <source>
        <strain evidence="5">JEL0318</strain>
    </source>
</reference>
<evidence type="ECO:0000256" key="4">
    <source>
        <dbReference type="SAM" id="MobiDB-lite"/>
    </source>
</evidence>
<evidence type="ECO:0008006" key="7">
    <source>
        <dbReference type="Google" id="ProtNLM"/>
    </source>
</evidence>
<protein>
    <recommendedName>
        <fullName evidence="7">Prefoldin subunit 2</fullName>
    </recommendedName>
</protein>
<gene>
    <name evidence="5" type="ORF">HK097_007950</name>
</gene>
<dbReference type="InterPro" id="IPR009053">
    <property type="entry name" value="Prefoldin"/>
</dbReference>
<dbReference type="AlphaFoldDB" id="A0AAD5SCH3"/>